<dbReference type="PANTHER" id="PTHR37950:SF1">
    <property type="entry name" value="4-HYDROXYPHENYLACETATE CATABOLISM PROTEIN"/>
    <property type="match status" value="1"/>
</dbReference>
<reference evidence="1" key="1">
    <citation type="submission" date="2016-10" db="EMBL/GenBank/DDBJ databases">
        <authorList>
            <person name="de Groot N.N."/>
        </authorList>
    </citation>
    <scope>NUCLEOTIDE SEQUENCE</scope>
</reference>
<dbReference type="GO" id="GO:0008704">
    <property type="term" value="F:5-carboxymethyl-2-hydroxymuconate delta-isomerase activity"/>
    <property type="evidence" value="ECO:0007669"/>
    <property type="project" value="InterPro"/>
</dbReference>
<evidence type="ECO:0000313" key="1">
    <source>
        <dbReference type="EMBL" id="SFV64182.1"/>
    </source>
</evidence>
<proteinExistence type="predicted"/>
<dbReference type="SUPFAM" id="SSF55331">
    <property type="entry name" value="Tautomerase/MIF"/>
    <property type="match status" value="1"/>
</dbReference>
<gene>
    <name evidence="1" type="ORF">MNB_SM-4-994</name>
</gene>
<protein>
    <recommendedName>
        <fullName evidence="2">5-carboxymethyl-2-hydroxymuconate delta-isomerase</fullName>
    </recommendedName>
</protein>
<dbReference type="CDD" id="cd00580">
    <property type="entry name" value="CHMI"/>
    <property type="match status" value="1"/>
</dbReference>
<organism evidence="1">
    <name type="scientific">hydrothermal vent metagenome</name>
    <dbReference type="NCBI Taxonomy" id="652676"/>
    <lineage>
        <taxon>unclassified sequences</taxon>
        <taxon>metagenomes</taxon>
        <taxon>ecological metagenomes</taxon>
    </lineage>
</organism>
<dbReference type="Pfam" id="PF02962">
    <property type="entry name" value="CHMI"/>
    <property type="match status" value="1"/>
</dbReference>
<sequence length="123" mass="14159">MPHFIIDCSADILKKHSVDEIIKQVNSSAISTELFYKNDIKVRVNVFNKYSTGEIKEDFIHVFANIMEGRTMEQKANLSKTIVKDLVSLFPLVPHIGTNVIEFEKASYFNKNMLNPNYKFSMP</sequence>
<dbReference type="InterPro" id="IPR014347">
    <property type="entry name" value="Tautomerase/MIF_sf"/>
</dbReference>
<dbReference type="Gene3D" id="3.30.429.10">
    <property type="entry name" value="Macrophage Migration Inhibitory Factor"/>
    <property type="match status" value="1"/>
</dbReference>
<dbReference type="AlphaFoldDB" id="A0A1W1CEP8"/>
<name>A0A1W1CEP8_9ZZZZ</name>
<accession>A0A1W1CEP8</accession>
<evidence type="ECO:0008006" key="2">
    <source>
        <dbReference type="Google" id="ProtNLM"/>
    </source>
</evidence>
<dbReference type="InterPro" id="IPR004220">
    <property type="entry name" value="5-COMe_2-OHmuconate_Isoase"/>
</dbReference>
<dbReference type="PANTHER" id="PTHR37950">
    <property type="entry name" value="4-HYDROXYPHENYLACETATE CATABOLISM PROTEIN"/>
    <property type="match status" value="1"/>
</dbReference>
<dbReference type="EMBL" id="FPHF01000074">
    <property type="protein sequence ID" value="SFV64182.1"/>
    <property type="molecule type" value="Genomic_DNA"/>
</dbReference>